<dbReference type="HOGENOM" id="CLU_102172_0_0_4"/>
<keyword evidence="1" id="KW-0479">Metal-binding</keyword>
<evidence type="ECO:0000313" key="5">
    <source>
        <dbReference type="EMBL" id="AJP48707.1"/>
    </source>
</evidence>
<dbReference type="PANTHER" id="PTHR38439:SF3">
    <property type="entry name" value="COPPER-RESISTANT CUPROPROTEIN COPI"/>
    <property type="match status" value="1"/>
</dbReference>
<dbReference type="RefSeq" id="WP_237218151.1">
    <property type="nucleotide sequence ID" value="NZ_CP010554.1"/>
</dbReference>
<accession>A0A0C5J0V7</accession>
<dbReference type="STRING" id="1565605.PG1C_10190"/>
<evidence type="ECO:0000256" key="1">
    <source>
        <dbReference type="ARBA" id="ARBA00022723"/>
    </source>
</evidence>
<feature type="signal peptide" evidence="3">
    <location>
        <begin position="1"/>
        <end position="21"/>
    </location>
</feature>
<evidence type="ECO:0000256" key="3">
    <source>
        <dbReference type="SAM" id="SignalP"/>
    </source>
</evidence>
<feature type="chain" id="PRO_5002189484" description="Blue (type 1) copper domain-containing protein" evidence="3">
    <location>
        <begin position="22"/>
        <end position="163"/>
    </location>
</feature>
<dbReference type="AlphaFoldDB" id="A0A0C5J0V7"/>
<feature type="domain" description="Blue (type 1) copper" evidence="4">
    <location>
        <begin position="58"/>
        <end position="163"/>
    </location>
</feature>
<evidence type="ECO:0000313" key="6">
    <source>
        <dbReference type="Proteomes" id="UP000061603"/>
    </source>
</evidence>
<proteinExistence type="predicted"/>
<dbReference type="Proteomes" id="UP000061603">
    <property type="component" value="Chromosome"/>
</dbReference>
<keyword evidence="2" id="KW-0186">Copper</keyword>
<dbReference type="EMBL" id="CP010554">
    <property type="protein sequence ID" value="AJP48707.1"/>
    <property type="molecule type" value="Genomic_DNA"/>
</dbReference>
<name>A0A0C5J0V7_9PROT</name>
<organism evidence="5 6">
    <name type="scientific">Rugosibacter aromaticivorans</name>
    <dbReference type="NCBI Taxonomy" id="1565605"/>
    <lineage>
        <taxon>Bacteria</taxon>
        <taxon>Pseudomonadati</taxon>
        <taxon>Pseudomonadota</taxon>
        <taxon>Betaproteobacteria</taxon>
        <taxon>Nitrosomonadales</taxon>
        <taxon>Sterolibacteriaceae</taxon>
        <taxon>Rugosibacter</taxon>
    </lineage>
</organism>
<dbReference type="InterPro" id="IPR008972">
    <property type="entry name" value="Cupredoxin"/>
</dbReference>
<dbReference type="Pfam" id="PF00127">
    <property type="entry name" value="Copper-bind"/>
    <property type="match status" value="1"/>
</dbReference>
<sequence length="163" mass="17753">MKKLAMITALISLGLTSTAFAHGDEEHGSKDAMEHHEDHAAAIGKPGDAGKVNRTVEITMSDTMRFSPSSIAAKRGETIRFVLRNTGKIKHEMVLGSIKELKEHAAMMQKMPEMEHADANMASVEAGKTGELIWQFTKSGKFDFACLQPGHFEAGMKGKVVVK</sequence>
<dbReference type="InterPro" id="IPR000923">
    <property type="entry name" value="BlueCu_1"/>
</dbReference>
<keyword evidence="6" id="KW-1185">Reference proteome</keyword>
<dbReference type="CDD" id="cd04211">
    <property type="entry name" value="Cupredoxin_like_2"/>
    <property type="match status" value="1"/>
</dbReference>
<evidence type="ECO:0000259" key="4">
    <source>
        <dbReference type="Pfam" id="PF00127"/>
    </source>
</evidence>
<evidence type="ECO:0000256" key="2">
    <source>
        <dbReference type="ARBA" id="ARBA00023008"/>
    </source>
</evidence>
<dbReference type="PATRIC" id="fig|1565605.3.peg.2170"/>
<dbReference type="GO" id="GO:0009055">
    <property type="term" value="F:electron transfer activity"/>
    <property type="evidence" value="ECO:0007669"/>
    <property type="project" value="InterPro"/>
</dbReference>
<dbReference type="SUPFAM" id="SSF49503">
    <property type="entry name" value="Cupredoxins"/>
    <property type="match status" value="1"/>
</dbReference>
<dbReference type="GO" id="GO:0005507">
    <property type="term" value="F:copper ion binding"/>
    <property type="evidence" value="ECO:0007669"/>
    <property type="project" value="InterPro"/>
</dbReference>
<reference evidence="5 6" key="1">
    <citation type="journal article" date="2015" name="Genome Announc.">
        <title>Complete Genome Sequence of a Novel Bacterium within the Family Rhodocyclaceae That Degrades Polycyclic Aromatic Hydrocarbons.</title>
        <authorList>
            <person name="Singleton D.R."/>
            <person name="Dickey A.N."/>
            <person name="Scholl E.H."/>
            <person name="Wright F.A."/>
            <person name="Aitken M.D."/>
        </authorList>
    </citation>
    <scope>NUCLEOTIDE SEQUENCE [LARGE SCALE GENOMIC DNA]</scope>
    <source>
        <strain evidence="6">PG1-Ca6</strain>
    </source>
</reference>
<keyword evidence="3" id="KW-0732">Signal</keyword>
<protein>
    <recommendedName>
        <fullName evidence="4">Blue (type 1) copper domain-containing protein</fullName>
    </recommendedName>
</protein>
<dbReference type="Gene3D" id="2.60.40.420">
    <property type="entry name" value="Cupredoxins - blue copper proteins"/>
    <property type="match status" value="1"/>
</dbReference>
<dbReference type="InterPro" id="IPR050845">
    <property type="entry name" value="Cu-binding_ET"/>
</dbReference>
<dbReference type="PANTHER" id="PTHR38439">
    <property type="entry name" value="AURACYANIN-B"/>
    <property type="match status" value="1"/>
</dbReference>
<dbReference type="KEGG" id="rbu:PG1C_10190"/>
<gene>
    <name evidence="5" type="ORF">PG1C_10190</name>
</gene>